<keyword evidence="1" id="KW-0732">Signal</keyword>
<proteinExistence type="predicted"/>
<keyword evidence="3" id="KW-1185">Reference proteome</keyword>
<name>A0A8S0ZWN7_ARCPL</name>
<feature type="signal peptide" evidence="1">
    <location>
        <begin position="1"/>
        <end position="29"/>
    </location>
</feature>
<evidence type="ECO:0000313" key="2">
    <source>
        <dbReference type="EMBL" id="CAB3238514.1"/>
    </source>
</evidence>
<sequence>MRPCWFKVGCEDSLWIVGWIVSVSLLASALDTSCDDILCSNINDYVCASVETSDGTDIFMIYQNICYLRRKQCQLRNYVVLNEMPHKYCNIKNEYPARTPMHDRSLARRVSDFSIVGAHQACNHTCPTYCTDDYAPACAQIWERHSEESFSYRPMINHCHIDLFSCASGLSK</sequence>
<dbReference type="OrthoDB" id="7404485at2759"/>
<reference evidence="2 3" key="1">
    <citation type="submission" date="2020-04" db="EMBL/GenBank/DDBJ databases">
        <authorList>
            <person name="Wallbank WR R."/>
            <person name="Pardo Diaz C."/>
            <person name="Kozak K."/>
            <person name="Martin S."/>
            <person name="Jiggins C."/>
            <person name="Moest M."/>
            <person name="Warren A I."/>
            <person name="Byers J.R.P. K."/>
            <person name="Montejo-Kovacevich G."/>
            <person name="Yen C E."/>
        </authorList>
    </citation>
    <scope>NUCLEOTIDE SEQUENCE [LARGE SCALE GENOMIC DNA]</scope>
</reference>
<dbReference type="AlphaFoldDB" id="A0A8S0ZWN7"/>
<feature type="chain" id="PRO_5035784710" evidence="1">
    <location>
        <begin position="30"/>
        <end position="172"/>
    </location>
</feature>
<dbReference type="EMBL" id="CADEBC010000498">
    <property type="protein sequence ID" value="CAB3238514.1"/>
    <property type="molecule type" value="Genomic_DNA"/>
</dbReference>
<accession>A0A8S0ZWN7</accession>
<organism evidence="2 3">
    <name type="scientific">Arctia plantaginis</name>
    <name type="common">Wood tiger moth</name>
    <name type="synonym">Phalaena plantaginis</name>
    <dbReference type="NCBI Taxonomy" id="874455"/>
    <lineage>
        <taxon>Eukaryota</taxon>
        <taxon>Metazoa</taxon>
        <taxon>Ecdysozoa</taxon>
        <taxon>Arthropoda</taxon>
        <taxon>Hexapoda</taxon>
        <taxon>Insecta</taxon>
        <taxon>Pterygota</taxon>
        <taxon>Neoptera</taxon>
        <taxon>Endopterygota</taxon>
        <taxon>Lepidoptera</taxon>
        <taxon>Glossata</taxon>
        <taxon>Ditrysia</taxon>
        <taxon>Noctuoidea</taxon>
        <taxon>Erebidae</taxon>
        <taxon>Arctiinae</taxon>
        <taxon>Arctia</taxon>
    </lineage>
</organism>
<evidence type="ECO:0000256" key="1">
    <source>
        <dbReference type="SAM" id="SignalP"/>
    </source>
</evidence>
<dbReference type="Proteomes" id="UP000494106">
    <property type="component" value="Unassembled WGS sequence"/>
</dbReference>
<evidence type="ECO:0000313" key="3">
    <source>
        <dbReference type="Proteomes" id="UP000494106"/>
    </source>
</evidence>
<gene>
    <name evidence="2" type="ORF">APLA_LOCUS7415</name>
</gene>
<protein>
    <submittedName>
        <fullName evidence="2">Uncharacterized protein</fullName>
    </submittedName>
</protein>
<dbReference type="Gene3D" id="3.30.60.30">
    <property type="match status" value="1"/>
</dbReference>
<comment type="caution">
    <text evidence="2">The sequence shown here is derived from an EMBL/GenBank/DDBJ whole genome shotgun (WGS) entry which is preliminary data.</text>
</comment>